<keyword evidence="1" id="KW-0812">Transmembrane</keyword>
<name>A0A0F6WPQ1_9CORY</name>
<gene>
    <name evidence="2" type="ORF">YH66_01925</name>
</gene>
<evidence type="ECO:0000313" key="2">
    <source>
        <dbReference type="EMBL" id="AKF26398.1"/>
    </source>
</evidence>
<dbReference type="AlphaFoldDB" id="A0A0F6WPQ1"/>
<keyword evidence="3" id="KW-1185">Reference proteome</keyword>
<dbReference type="HOGENOM" id="CLU_107924_1_0_11"/>
<evidence type="ECO:0000256" key="1">
    <source>
        <dbReference type="SAM" id="Phobius"/>
    </source>
</evidence>
<dbReference type="EMBL" id="CP011309">
    <property type="protein sequence ID" value="AKF26398.1"/>
    <property type="molecule type" value="Genomic_DNA"/>
</dbReference>
<dbReference type="PATRIC" id="fig|92706.3.peg.400"/>
<dbReference type="Proteomes" id="UP000034037">
    <property type="component" value="Chromosome"/>
</dbReference>
<evidence type="ECO:0008006" key="4">
    <source>
        <dbReference type="Google" id="ProtNLM"/>
    </source>
</evidence>
<reference evidence="2 3" key="1">
    <citation type="submission" date="2015-04" db="EMBL/GenBank/DDBJ databases">
        <title>Complete Genome Sequence of Brevibacterium flavum ATCC 15168.</title>
        <authorList>
            <person name="Ahn J."/>
            <person name="Park G."/>
            <person name="Jeon W."/>
            <person name="Jang Y."/>
            <person name="Jang M."/>
            <person name="Lee H."/>
            <person name="Lee H."/>
        </authorList>
    </citation>
    <scope>NUCLEOTIDE SEQUENCE [LARGE SCALE GENOMIC DNA]</scope>
    <source>
        <strain evidence="2 3">ATCC 15168</strain>
    </source>
</reference>
<keyword evidence="1" id="KW-0472">Membrane</keyword>
<protein>
    <recommendedName>
        <fullName evidence="4">DUF4230 domain-containing protein</fullName>
    </recommendedName>
</protein>
<feature type="transmembrane region" description="Helical" evidence="1">
    <location>
        <begin position="6"/>
        <end position="28"/>
    </location>
</feature>
<keyword evidence="1" id="KW-1133">Transmembrane helix</keyword>
<sequence length="213" mass="24081">MLPNRLFLRLFALIALIGVITGGILLLINSQSSKQTSSSTRTTVNDSMVIRALQREEEIVLLSAGALGIHEKTVERTIRGKRIPGTQKTVHVQYSYTGKLGIDASDVEIKSAGDNKLSITIPEFIFIGYDDLKFKTIAEDDGWISFSTDDIDTAEVVSEIMSQENFVEQVTTNREMLEDQAVDFYNDLLHEFTEKLDTDRYEDTKIELEFEFE</sequence>
<organism evidence="2 3">
    <name type="scientific">[Brevibacterium] flavum</name>
    <dbReference type="NCBI Taxonomy" id="92706"/>
    <lineage>
        <taxon>Bacteria</taxon>
        <taxon>Bacillati</taxon>
        <taxon>Actinomycetota</taxon>
        <taxon>Actinomycetes</taxon>
        <taxon>Mycobacteriales</taxon>
        <taxon>Corynebacteriaceae</taxon>
        <taxon>Corynebacterium</taxon>
    </lineage>
</organism>
<evidence type="ECO:0000313" key="3">
    <source>
        <dbReference type="Proteomes" id="UP000034037"/>
    </source>
</evidence>
<proteinExistence type="predicted"/>
<accession>A0A0F6WPQ1</accession>